<accession>A0A0E9LQN0</accession>
<sequence length="73" mass="8100">MTKLDHMGVQKHYLGIFGSFTWSGAAVKKLTAFAESVKWEVVGESVEEKHALKADKYEACRQLGKAMAEKLKG</sequence>
<reference evidence="1 2" key="1">
    <citation type="journal article" date="2015" name="Microbes Environ.">
        <title>Distribution and evolution of nitrogen fixation genes in the phylum bacteroidetes.</title>
        <authorList>
            <person name="Inoue J."/>
            <person name="Oshima K."/>
            <person name="Suda W."/>
            <person name="Sakamoto M."/>
            <person name="Iino T."/>
            <person name="Noda S."/>
            <person name="Hongoh Y."/>
            <person name="Hattori M."/>
            <person name="Ohkuma M."/>
        </authorList>
    </citation>
    <scope>NUCLEOTIDE SEQUENCE [LARGE SCALE GENOMIC DNA]</scope>
    <source>
        <strain evidence="1">JCM 15548</strain>
    </source>
</reference>
<dbReference type="InterPro" id="IPR029039">
    <property type="entry name" value="Flavoprotein-like_sf"/>
</dbReference>
<protein>
    <submittedName>
        <fullName evidence="1">Flavoprotein</fullName>
    </submittedName>
</protein>
<keyword evidence="2" id="KW-1185">Reference proteome</keyword>
<dbReference type="Gene3D" id="3.40.50.360">
    <property type="match status" value="1"/>
</dbReference>
<dbReference type="Proteomes" id="UP000032900">
    <property type="component" value="Unassembled WGS sequence"/>
</dbReference>
<dbReference type="STRING" id="1236989.JCM15548_14740"/>
<comment type="caution">
    <text evidence="1">The sequence shown here is derived from an EMBL/GenBank/DDBJ whole genome shotgun (WGS) entry which is preliminary data.</text>
</comment>
<dbReference type="EMBL" id="BAZW01000126">
    <property type="protein sequence ID" value="GAO27877.1"/>
    <property type="molecule type" value="Genomic_DNA"/>
</dbReference>
<organism evidence="1 2">
    <name type="scientific">Geofilum rubicundum JCM 15548</name>
    <dbReference type="NCBI Taxonomy" id="1236989"/>
    <lineage>
        <taxon>Bacteria</taxon>
        <taxon>Pseudomonadati</taxon>
        <taxon>Bacteroidota</taxon>
        <taxon>Bacteroidia</taxon>
        <taxon>Marinilabiliales</taxon>
        <taxon>Marinilabiliaceae</taxon>
        <taxon>Geofilum</taxon>
    </lineage>
</organism>
<evidence type="ECO:0000313" key="1">
    <source>
        <dbReference type="EMBL" id="GAO27877.1"/>
    </source>
</evidence>
<proteinExistence type="predicted"/>
<gene>
    <name evidence="1" type="ORF">JCM15548_14740</name>
</gene>
<dbReference type="SUPFAM" id="SSF52218">
    <property type="entry name" value="Flavoproteins"/>
    <property type="match status" value="1"/>
</dbReference>
<evidence type="ECO:0000313" key="2">
    <source>
        <dbReference type="Proteomes" id="UP000032900"/>
    </source>
</evidence>
<dbReference type="AlphaFoldDB" id="A0A0E9LQN0"/>
<name>A0A0E9LQN0_9BACT</name>